<proteinExistence type="predicted"/>
<name>A0A183S7G9_SCHSO</name>
<dbReference type="AlphaFoldDB" id="A0A183S7G9"/>
<gene>
    <name evidence="1" type="ORF">SSLN_LOCUS167</name>
</gene>
<evidence type="ECO:0000313" key="3">
    <source>
        <dbReference type="WBParaSite" id="SSLN_0000017501-mRNA-1"/>
    </source>
</evidence>
<dbReference type="EMBL" id="UYSU01000088">
    <property type="protein sequence ID" value="VDL85169.1"/>
    <property type="molecule type" value="Genomic_DNA"/>
</dbReference>
<dbReference type="Proteomes" id="UP000275846">
    <property type="component" value="Unassembled WGS sequence"/>
</dbReference>
<organism evidence="3">
    <name type="scientific">Schistocephalus solidus</name>
    <name type="common">Tapeworm</name>
    <dbReference type="NCBI Taxonomy" id="70667"/>
    <lineage>
        <taxon>Eukaryota</taxon>
        <taxon>Metazoa</taxon>
        <taxon>Spiralia</taxon>
        <taxon>Lophotrochozoa</taxon>
        <taxon>Platyhelminthes</taxon>
        <taxon>Cestoda</taxon>
        <taxon>Eucestoda</taxon>
        <taxon>Diphyllobothriidea</taxon>
        <taxon>Diphyllobothriidae</taxon>
        <taxon>Schistocephalus</taxon>
    </lineage>
</organism>
<reference evidence="3" key="1">
    <citation type="submission" date="2016-06" db="UniProtKB">
        <authorList>
            <consortium name="WormBaseParasite"/>
        </authorList>
    </citation>
    <scope>IDENTIFICATION</scope>
</reference>
<sequence>MLASRWVPISWTRCDRAGPCDKWKHVDSENIGGGDLCSVLEQQALGRQSLCDGFTSDRPDLYVTAPSQLHLPQHGVGAEDSGPLQDFRVRDPVLPSRPQYSAEAAEMEVIQLPGLVRVDVPGLRSLKKRRQDDGLLQLQFGVQVNTLAIPHGGLQSAEGLTCIGDPLRNLVIDSRVA</sequence>
<keyword evidence="2" id="KW-1185">Reference proteome</keyword>
<reference evidence="1 2" key="2">
    <citation type="submission" date="2018-11" db="EMBL/GenBank/DDBJ databases">
        <authorList>
            <consortium name="Pathogen Informatics"/>
        </authorList>
    </citation>
    <scope>NUCLEOTIDE SEQUENCE [LARGE SCALE GENOMIC DNA]</scope>
    <source>
        <strain evidence="1 2">NST_G2</strain>
    </source>
</reference>
<dbReference type="OrthoDB" id="1920064at2759"/>
<dbReference type="WBParaSite" id="SSLN_0000017501-mRNA-1">
    <property type="protein sequence ID" value="SSLN_0000017501-mRNA-1"/>
    <property type="gene ID" value="SSLN_0000017501"/>
</dbReference>
<protein>
    <submittedName>
        <fullName evidence="3">DnaJ_C domain-containing protein</fullName>
    </submittedName>
</protein>
<accession>A0A183S7G9</accession>
<evidence type="ECO:0000313" key="2">
    <source>
        <dbReference type="Proteomes" id="UP000275846"/>
    </source>
</evidence>
<evidence type="ECO:0000313" key="1">
    <source>
        <dbReference type="EMBL" id="VDL85169.1"/>
    </source>
</evidence>